<dbReference type="GO" id="GO:0016020">
    <property type="term" value="C:membrane"/>
    <property type="evidence" value="ECO:0007669"/>
    <property type="project" value="InterPro"/>
</dbReference>
<dbReference type="PANTHER" id="PTHR30024:SF48">
    <property type="entry name" value="ABC TRANSPORTER SUBSTRATE-BINDING PROTEIN"/>
    <property type="match status" value="1"/>
</dbReference>
<dbReference type="SUPFAM" id="SSF53850">
    <property type="entry name" value="Periplasmic binding protein-like II"/>
    <property type="match status" value="1"/>
</dbReference>
<keyword evidence="4 7" id="KW-0732">Signal</keyword>
<dbReference type="Proteomes" id="UP000519023">
    <property type="component" value="Unassembled WGS sequence"/>
</dbReference>
<evidence type="ECO:0000256" key="5">
    <source>
        <dbReference type="ARBA" id="ARBA00055538"/>
    </source>
</evidence>
<reference evidence="9 10" key="1">
    <citation type="submission" date="2020-04" db="EMBL/GenBank/DDBJ databases">
        <title>Sphingobium sp. AR-3-1 isolated from Arctic soil.</title>
        <authorList>
            <person name="Dahal R.H."/>
            <person name="Chaudhary D.K."/>
        </authorList>
    </citation>
    <scope>NUCLEOTIDE SEQUENCE [LARGE SCALE GENOMIC DNA]</scope>
    <source>
        <strain evidence="9 10">AR-3-1</strain>
    </source>
</reference>
<feature type="signal peptide" evidence="7">
    <location>
        <begin position="1"/>
        <end position="21"/>
    </location>
</feature>
<comment type="similarity">
    <text evidence="2">Belongs to the bacterial solute-binding protein SsuA/TauA family.</text>
</comment>
<organism evidence="9 10">
    <name type="scientific">Sphingobium psychrophilum</name>
    <dbReference type="NCBI Taxonomy" id="2728834"/>
    <lineage>
        <taxon>Bacteria</taxon>
        <taxon>Pseudomonadati</taxon>
        <taxon>Pseudomonadota</taxon>
        <taxon>Alphaproteobacteria</taxon>
        <taxon>Sphingomonadales</taxon>
        <taxon>Sphingomonadaceae</taxon>
        <taxon>Sphingobium</taxon>
    </lineage>
</organism>
<evidence type="ECO:0000256" key="6">
    <source>
        <dbReference type="ARBA" id="ARBA00070228"/>
    </source>
</evidence>
<dbReference type="InterPro" id="IPR015168">
    <property type="entry name" value="SsuA/THI5"/>
</dbReference>
<dbReference type="GO" id="GO:0042626">
    <property type="term" value="F:ATPase-coupled transmembrane transporter activity"/>
    <property type="evidence" value="ECO:0007669"/>
    <property type="project" value="InterPro"/>
</dbReference>
<accession>A0A7X9WSY7</accession>
<gene>
    <name evidence="9" type="ORF">HHL08_03635</name>
</gene>
<dbReference type="PROSITE" id="PS51257">
    <property type="entry name" value="PROKAR_LIPOPROTEIN"/>
    <property type="match status" value="1"/>
</dbReference>
<evidence type="ECO:0000313" key="9">
    <source>
        <dbReference type="EMBL" id="NML09243.1"/>
    </source>
</evidence>
<evidence type="ECO:0000256" key="1">
    <source>
        <dbReference type="ARBA" id="ARBA00004418"/>
    </source>
</evidence>
<comment type="subcellular location">
    <subcellularLocation>
        <location evidence="1">Periplasm</location>
    </subcellularLocation>
</comment>
<dbReference type="NCBIfam" id="TIGR01728">
    <property type="entry name" value="SsuA_fam"/>
    <property type="match status" value="1"/>
</dbReference>
<keyword evidence="10" id="KW-1185">Reference proteome</keyword>
<dbReference type="PANTHER" id="PTHR30024">
    <property type="entry name" value="ALIPHATIC SULFONATES-BINDING PROTEIN-RELATED"/>
    <property type="match status" value="1"/>
</dbReference>
<feature type="domain" description="Solute-binding protein family 3/N-terminal" evidence="8">
    <location>
        <begin position="31"/>
        <end position="256"/>
    </location>
</feature>
<comment type="function">
    <text evidence="5">Part of a binding-protein-dependent transport system for aliphatic sulfonates. Putative binding protein.</text>
</comment>
<dbReference type="Gene3D" id="3.40.190.10">
    <property type="entry name" value="Periplasmic binding protein-like II"/>
    <property type="match status" value="2"/>
</dbReference>
<dbReference type="GO" id="GO:0042597">
    <property type="term" value="C:periplasmic space"/>
    <property type="evidence" value="ECO:0007669"/>
    <property type="project" value="UniProtKB-SubCell"/>
</dbReference>
<evidence type="ECO:0000256" key="7">
    <source>
        <dbReference type="SAM" id="SignalP"/>
    </source>
</evidence>
<evidence type="ECO:0000256" key="2">
    <source>
        <dbReference type="ARBA" id="ARBA00010742"/>
    </source>
</evidence>
<dbReference type="RefSeq" id="WP_169571133.1">
    <property type="nucleotide sequence ID" value="NZ_JABBFV010000002.1"/>
</dbReference>
<dbReference type="EMBL" id="JABBFV010000002">
    <property type="protein sequence ID" value="NML09243.1"/>
    <property type="molecule type" value="Genomic_DNA"/>
</dbReference>
<protein>
    <recommendedName>
        <fullName evidence="6">Putative aliphatic sulfonates-binding protein</fullName>
    </recommendedName>
</protein>
<dbReference type="InterPro" id="IPR010067">
    <property type="entry name" value="ABC_SsuA_sub-bd"/>
</dbReference>
<comment type="caution">
    <text evidence="9">The sequence shown here is derived from an EMBL/GenBank/DDBJ whole genome shotgun (WGS) entry which is preliminary data.</text>
</comment>
<dbReference type="AlphaFoldDB" id="A0A7X9WSY7"/>
<dbReference type="FunFam" id="3.40.190.10:FF:000050">
    <property type="entry name" value="Sulfonate ABC transporter substrate-binding protein"/>
    <property type="match status" value="1"/>
</dbReference>
<evidence type="ECO:0000256" key="4">
    <source>
        <dbReference type="ARBA" id="ARBA00022729"/>
    </source>
</evidence>
<feature type="chain" id="PRO_5031418572" description="Putative aliphatic sulfonates-binding protein" evidence="7">
    <location>
        <begin position="22"/>
        <end position="312"/>
    </location>
</feature>
<name>A0A7X9WSY7_9SPHN</name>
<dbReference type="CDD" id="cd13558">
    <property type="entry name" value="PBP2_SsuA_like_2"/>
    <property type="match status" value="1"/>
</dbReference>
<sequence length="312" mass="33170">MIPLPSRRRVLAGLLTTALLAACDSGDGGGTLTVGSQKGGTKALMLSSGALDGVGYRIEWAEFPAAQTLLEAVGSGAVDVGLAGDAPFMFAYQSGLPIKAVSAQRTDPRPSEAVAILVPGDSPVRSIADLKGKRIATTRGSIGHYLALRALHEMGMSPDSVIFTWLSPGDTRAAFASHTIDAWACWTPYTSTAIAEGARVVADGQNLIHGYAFEVANERSIARKRAILADFLKREAKALDWATGHPDAYAKVLAKETGLPFDIALTMVRKNSRRTVPITSSVVQDQNIVLDTFRQSGEIKMSRSLDESFVII</sequence>
<evidence type="ECO:0000256" key="3">
    <source>
        <dbReference type="ARBA" id="ARBA00022448"/>
    </source>
</evidence>
<dbReference type="Pfam" id="PF09084">
    <property type="entry name" value="NMT1"/>
    <property type="match status" value="1"/>
</dbReference>
<dbReference type="InterPro" id="IPR001638">
    <property type="entry name" value="Solute-binding_3/MltF_N"/>
</dbReference>
<dbReference type="SMART" id="SM00062">
    <property type="entry name" value="PBPb"/>
    <property type="match status" value="1"/>
</dbReference>
<evidence type="ECO:0000313" key="10">
    <source>
        <dbReference type="Proteomes" id="UP000519023"/>
    </source>
</evidence>
<proteinExistence type="inferred from homology"/>
<evidence type="ECO:0000259" key="8">
    <source>
        <dbReference type="SMART" id="SM00062"/>
    </source>
</evidence>
<keyword evidence="3" id="KW-0813">Transport</keyword>